<dbReference type="Gene3D" id="3.40.50.1820">
    <property type="entry name" value="alpha/beta hydrolase"/>
    <property type="match status" value="1"/>
</dbReference>
<evidence type="ECO:0000313" key="5">
    <source>
        <dbReference type="Proteomes" id="UP000008641"/>
    </source>
</evidence>
<sequence length="219" mass="24934">MKELKGIQYIERKPTVETDRAFLYLLIHGYGSNEEDLFSFANDLPAEAHIVSVRGRFPLIYGGFGWYGLDFTDGVKMTNFEEGVESRNSLVDFIDAINEQEKLDASNVWISGFSQGAILSYAIALSYPEKVKNVLILSGYPEDHFIDIKENRADYTHLSFFVSHGLEDVVLPIEGARLGEKLLTNLGIKHEYHEYRSGHGIIPQNYFDMMAWIKKELDA</sequence>
<dbReference type="SUPFAM" id="SSF53474">
    <property type="entry name" value="alpha/beta-Hydrolases"/>
    <property type="match status" value="1"/>
</dbReference>
<evidence type="ECO:0000256" key="2">
    <source>
        <dbReference type="ARBA" id="ARBA00022801"/>
    </source>
</evidence>
<name>F0NZN1_WEEVC</name>
<keyword evidence="5" id="KW-1185">Reference proteome</keyword>
<dbReference type="InterPro" id="IPR050565">
    <property type="entry name" value="LYPA1-2/EST-like"/>
</dbReference>
<dbReference type="AlphaFoldDB" id="F0NZN1"/>
<dbReference type="KEGG" id="wvi:Weevi_0571"/>
<reference evidence="5" key="2">
    <citation type="journal article" date="2011" name="Stand. Genomic Sci.">
        <title>Complete genome sequence of Weeksella virosa type strain (9751T).</title>
        <authorList>
            <person name="Lang E."/>
            <person name="Teshima H."/>
            <person name="Lucas S."/>
            <person name="Lapidus A."/>
            <person name="Hammon N."/>
            <person name="Deshpande S."/>
            <person name="Nolan M."/>
            <person name="Cheng J."/>
            <person name="Pitluck S."/>
            <person name="Liolios K."/>
            <person name="Pagani I."/>
            <person name="Mikhailova N."/>
            <person name="Ivanova N."/>
            <person name="Mavromatis K."/>
            <person name="Pati A."/>
            <person name="Tapia R."/>
            <person name="Han C."/>
            <person name="Goodwin L."/>
            <person name="Chen A."/>
            <person name="Palaniappan K."/>
            <person name="Land M."/>
            <person name="Hauser L."/>
            <person name="Chang Y."/>
            <person name="Jeffries C."/>
            <person name="Brambilla E."/>
            <person name="Kopitz M."/>
            <person name="Rohde M."/>
            <person name="Goker M."/>
            <person name="Tindall B."/>
            <person name="Detter J."/>
            <person name="Woyke T."/>
            <person name="Bristow J."/>
            <person name="Eisen J."/>
            <person name="Markowitz V."/>
            <person name="Hugenholtz P."/>
            <person name="Klenk H."/>
            <person name="Kyrpides N."/>
        </authorList>
    </citation>
    <scope>NUCLEOTIDE SEQUENCE [LARGE SCALE GENOMIC DNA]</scope>
    <source>
        <strain evidence="5">ATCC 43766 / DSM 16922 / JCM 21250 / NBRC 16016 / NCTC 11634 / CL345/78</strain>
    </source>
</reference>
<dbReference type="InterPro" id="IPR003140">
    <property type="entry name" value="PLipase/COase/thioEstase"/>
</dbReference>
<dbReference type="InterPro" id="IPR029058">
    <property type="entry name" value="AB_hydrolase_fold"/>
</dbReference>
<gene>
    <name evidence="4" type="ordered locus">Weevi_0571</name>
</gene>
<dbReference type="Proteomes" id="UP000008641">
    <property type="component" value="Chromosome"/>
</dbReference>
<dbReference type="OrthoDB" id="9795555at2"/>
<evidence type="ECO:0000313" key="4">
    <source>
        <dbReference type="EMBL" id="ADX67290.1"/>
    </source>
</evidence>
<dbReference type="GO" id="GO:0016787">
    <property type="term" value="F:hydrolase activity"/>
    <property type="evidence" value="ECO:0007669"/>
    <property type="project" value="UniProtKB-KW"/>
</dbReference>
<accession>F0NZN1</accession>
<reference evidence="4 5" key="1">
    <citation type="journal article" date="2011" name="Stand. Genomic Sci.">
        <title>Complete genome sequence of Weeksella virosa type strain (9751).</title>
        <authorList>
            <person name="Lang E."/>
            <person name="Teshima H."/>
            <person name="Lucas S."/>
            <person name="Lapidus A."/>
            <person name="Hammon N."/>
            <person name="Deshpande S."/>
            <person name="Nolan M."/>
            <person name="Cheng J.F."/>
            <person name="Pitluck S."/>
            <person name="Liolios K."/>
            <person name="Pagani I."/>
            <person name="Mikhailova N."/>
            <person name="Ivanova N."/>
            <person name="Mavromatis K."/>
            <person name="Pati A."/>
            <person name="Tapia R."/>
            <person name="Han C."/>
            <person name="Goodwin L."/>
            <person name="Chen A."/>
            <person name="Palaniappan K."/>
            <person name="Land M."/>
            <person name="Hauser L."/>
            <person name="Chang Y.J."/>
            <person name="Jeffries C.D."/>
            <person name="Brambilla E.M."/>
            <person name="Kopitz M."/>
            <person name="Rohde M."/>
            <person name="Goker M."/>
            <person name="Tindall B.J."/>
            <person name="Detter J.C."/>
            <person name="Woyke T."/>
            <person name="Bristow J."/>
            <person name="Eisen J.A."/>
            <person name="Markowitz V."/>
            <person name="Hugenholtz P."/>
            <person name="Klenk H.P."/>
            <person name="Kyrpides N.C."/>
        </authorList>
    </citation>
    <scope>NUCLEOTIDE SEQUENCE [LARGE SCALE GENOMIC DNA]</scope>
    <source>
        <strain evidence="5">ATCC 43766 / DSM 16922 / JCM 21250 / NBRC 16016 / NCTC 11634 / CL345/78</strain>
    </source>
</reference>
<evidence type="ECO:0000256" key="1">
    <source>
        <dbReference type="ARBA" id="ARBA00006499"/>
    </source>
</evidence>
<evidence type="ECO:0000259" key="3">
    <source>
        <dbReference type="Pfam" id="PF02230"/>
    </source>
</evidence>
<feature type="domain" description="Phospholipase/carboxylesterase/thioesterase" evidence="3">
    <location>
        <begin position="25"/>
        <end position="215"/>
    </location>
</feature>
<dbReference type="RefSeq" id="WP_013597682.1">
    <property type="nucleotide sequence ID" value="NC_015144.1"/>
</dbReference>
<dbReference type="HOGENOM" id="CLU_049413_5_3_10"/>
<organism evidence="4 5">
    <name type="scientific">Weeksella virosa (strain ATCC 43766 / DSM 16922 / JCM 21250 / CCUG 30538 / CDC 9751 / IAM 14551 / NBRC 16016 / NCTC 11634 / CL345/78)</name>
    <dbReference type="NCBI Taxonomy" id="865938"/>
    <lineage>
        <taxon>Bacteria</taxon>
        <taxon>Pseudomonadati</taxon>
        <taxon>Bacteroidota</taxon>
        <taxon>Flavobacteriia</taxon>
        <taxon>Flavobacteriales</taxon>
        <taxon>Weeksellaceae</taxon>
        <taxon>Weeksella</taxon>
    </lineage>
</organism>
<proteinExistence type="inferred from homology"/>
<dbReference type="EMBL" id="CP002455">
    <property type="protein sequence ID" value="ADX67290.1"/>
    <property type="molecule type" value="Genomic_DNA"/>
</dbReference>
<dbReference type="STRING" id="865938.Weevi_0571"/>
<dbReference type="eggNOG" id="COG0400">
    <property type="taxonomic scope" value="Bacteria"/>
</dbReference>
<comment type="similarity">
    <text evidence="1">Belongs to the AB hydrolase superfamily. AB hydrolase 2 family.</text>
</comment>
<dbReference type="PANTHER" id="PTHR10655">
    <property type="entry name" value="LYSOPHOSPHOLIPASE-RELATED"/>
    <property type="match status" value="1"/>
</dbReference>
<protein>
    <submittedName>
        <fullName evidence="4">Phospholipase/Carboxylesterase</fullName>
    </submittedName>
</protein>
<dbReference type="PANTHER" id="PTHR10655:SF17">
    <property type="entry name" value="LYSOPHOSPHOLIPASE-LIKE PROTEIN 1"/>
    <property type="match status" value="1"/>
</dbReference>
<dbReference type="Pfam" id="PF02230">
    <property type="entry name" value="Abhydrolase_2"/>
    <property type="match status" value="1"/>
</dbReference>
<keyword evidence="2" id="KW-0378">Hydrolase</keyword>